<organism evidence="2 3">
    <name type="scientific">Metarhizium album (strain ARSEF 1941)</name>
    <dbReference type="NCBI Taxonomy" id="1081103"/>
    <lineage>
        <taxon>Eukaryota</taxon>
        <taxon>Fungi</taxon>
        <taxon>Dikarya</taxon>
        <taxon>Ascomycota</taxon>
        <taxon>Pezizomycotina</taxon>
        <taxon>Sordariomycetes</taxon>
        <taxon>Hypocreomycetidae</taxon>
        <taxon>Hypocreales</taxon>
        <taxon>Clavicipitaceae</taxon>
        <taxon>Metarhizium</taxon>
    </lineage>
</organism>
<dbReference type="OrthoDB" id="4927953at2759"/>
<keyword evidence="3" id="KW-1185">Reference proteome</keyword>
<evidence type="ECO:0000313" key="3">
    <source>
        <dbReference type="Proteomes" id="UP000030816"/>
    </source>
</evidence>
<sequence length="156" mass="17550">MYASRPTSSGPGPIRGIAADEQVFPGSEVSTMQMSRPYSSYDMYNPGQYYEHHNIIRVLIPISVAGWILFGAICILCINGHGRAGRWVPEWYLDSEGTRWDKAAVGAWWLVVLFGWPVILPGVVVGRLSRKLKRLRAERTSKTLKTVRDRESEGEV</sequence>
<name>A0A0B2X8F1_METAS</name>
<keyword evidence="1" id="KW-1133">Transmembrane helix</keyword>
<keyword evidence="1" id="KW-0472">Membrane</keyword>
<feature type="transmembrane region" description="Helical" evidence="1">
    <location>
        <begin position="58"/>
        <end position="81"/>
    </location>
</feature>
<feature type="transmembrane region" description="Helical" evidence="1">
    <location>
        <begin position="107"/>
        <end position="126"/>
    </location>
</feature>
<dbReference type="Proteomes" id="UP000030816">
    <property type="component" value="Unassembled WGS sequence"/>
</dbReference>
<reference evidence="2 3" key="1">
    <citation type="journal article" date="2014" name="Proc. Natl. Acad. Sci. U.S.A.">
        <title>Trajectory and genomic determinants of fungal-pathogen speciation and host adaptation.</title>
        <authorList>
            <person name="Hu X."/>
            <person name="Xiao G."/>
            <person name="Zheng P."/>
            <person name="Shang Y."/>
            <person name="Su Y."/>
            <person name="Zhang X."/>
            <person name="Liu X."/>
            <person name="Zhan S."/>
            <person name="St Leger R.J."/>
            <person name="Wang C."/>
        </authorList>
    </citation>
    <scope>NUCLEOTIDE SEQUENCE [LARGE SCALE GENOMIC DNA]</scope>
    <source>
        <strain evidence="2 3">ARSEF 1941</strain>
    </source>
</reference>
<dbReference type="HOGENOM" id="CLU_142385_0_0_1"/>
<evidence type="ECO:0000313" key="2">
    <source>
        <dbReference type="EMBL" id="KHO01591.1"/>
    </source>
</evidence>
<dbReference type="AlphaFoldDB" id="A0A0B2X8F1"/>
<comment type="caution">
    <text evidence="2">The sequence shown here is derived from an EMBL/GenBank/DDBJ whole genome shotgun (WGS) entry which is preliminary data.</text>
</comment>
<evidence type="ECO:0000256" key="1">
    <source>
        <dbReference type="SAM" id="Phobius"/>
    </source>
</evidence>
<keyword evidence="1" id="KW-0812">Transmembrane</keyword>
<protein>
    <submittedName>
        <fullName evidence="2">Uncharacterized protein</fullName>
    </submittedName>
</protein>
<dbReference type="GeneID" id="63735047"/>
<gene>
    <name evidence="2" type="ORF">MAM_00592</name>
</gene>
<dbReference type="RefSeq" id="XP_040682656.1">
    <property type="nucleotide sequence ID" value="XM_040819391.1"/>
</dbReference>
<accession>A0A0B2X8F1</accession>
<dbReference type="EMBL" id="AZHE01000001">
    <property type="protein sequence ID" value="KHO01591.1"/>
    <property type="molecule type" value="Genomic_DNA"/>
</dbReference>
<proteinExistence type="predicted"/>